<organism evidence="7 8">
    <name type="scientific">Grifola frondosa</name>
    <name type="common">Maitake</name>
    <name type="synonym">Polyporus frondosus</name>
    <dbReference type="NCBI Taxonomy" id="5627"/>
    <lineage>
        <taxon>Eukaryota</taxon>
        <taxon>Fungi</taxon>
        <taxon>Dikarya</taxon>
        <taxon>Basidiomycota</taxon>
        <taxon>Agaricomycotina</taxon>
        <taxon>Agaricomycetes</taxon>
        <taxon>Polyporales</taxon>
        <taxon>Grifolaceae</taxon>
        <taxon>Grifola</taxon>
    </lineage>
</organism>
<name>A0A1C7MLP7_GRIFR</name>
<accession>A0A1C7MLP7</accession>
<evidence type="ECO:0000256" key="1">
    <source>
        <dbReference type="ARBA" id="ARBA00023015"/>
    </source>
</evidence>
<dbReference type="Pfam" id="PF00172">
    <property type="entry name" value="Zn_clus"/>
    <property type="match status" value="1"/>
</dbReference>
<dbReference type="InterPro" id="IPR050675">
    <property type="entry name" value="OAF3"/>
</dbReference>
<dbReference type="GO" id="GO:0003677">
    <property type="term" value="F:DNA binding"/>
    <property type="evidence" value="ECO:0007669"/>
    <property type="project" value="UniProtKB-KW"/>
</dbReference>
<evidence type="ECO:0000259" key="6">
    <source>
        <dbReference type="PROSITE" id="PS50048"/>
    </source>
</evidence>
<dbReference type="GO" id="GO:0000981">
    <property type="term" value="F:DNA-binding transcription factor activity, RNA polymerase II-specific"/>
    <property type="evidence" value="ECO:0007669"/>
    <property type="project" value="InterPro"/>
</dbReference>
<reference evidence="7 8" key="1">
    <citation type="submission" date="2016-03" db="EMBL/GenBank/DDBJ databases">
        <title>Whole genome sequencing of Grifola frondosa 9006-11.</title>
        <authorList>
            <person name="Min B."/>
            <person name="Park H."/>
            <person name="Kim J.-G."/>
            <person name="Cho H."/>
            <person name="Oh Y.-L."/>
            <person name="Kong W.-S."/>
            <person name="Choi I.-G."/>
        </authorList>
    </citation>
    <scope>NUCLEOTIDE SEQUENCE [LARGE SCALE GENOMIC DNA]</scope>
    <source>
        <strain evidence="7 8">9006-11</strain>
    </source>
</reference>
<feature type="domain" description="Zn(2)-C6 fungal-type" evidence="6">
    <location>
        <begin position="108"/>
        <end position="138"/>
    </location>
</feature>
<dbReference type="SMART" id="SM00066">
    <property type="entry name" value="GAL4"/>
    <property type="match status" value="1"/>
</dbReference>
<keyword evidence="3" id="KW-0804">Transcription</keyword>
<dbReference type="Proteomes" id="UP000092993">
    <property type="component" value="Unassembled WGS sequence"/>
</dbReference>
<dbReference type="SUPFAM" id="SSF57701">
    <property type="entry name" value="Zn2/Cys6 DNA-binding domain"/>
    <property type="match status" value="1"/>
</dbReference>
<dbReference type="PANTHER" id="PTHR31069">
    <property type="entry name" value="OLEATE-ACTIVATED TRANSCRIPTION FACTOR 1-RELATED"/>
    <property type="match status" value="1"/>
</dbReference>
<keyword evidence="4" id="KW-0539">Nucleus</keyword>
<dbReference type="GO" id="GO:0008270">
    <property type="term" value="F:zinc ion binding"/>
    <property type="evidence" value="ECO:0007669"/>
    <property type="project" value="InterPro"/>
</dbReference>
<protein>
    <recommendedName>
        <fullName evidence="6">Zn(2)-C6 fungal-type domain-containing protein</fullName>
    </recommendedName>
</protein>
<proteinExistence type="predicted"/>
<evidence type="ECO:0000256" key="3">
    <source>
        <dbReference type="ARBA" id="ARBA00023163"/>
    </source>
</evidence>
<evidence type="ECO:0000313" key="8">
    <source>
        <dbReference type="Proteomes" id="UP000092993"/>
    </source>
</evidence>
<sequence>MADAGLTIKFEHCASLHSDSRMWAGDMSGQSSPNISACPSPITPIHAFPDSPLDIAVASEDSWNLIPYDVPWGSEYYQYHPGTLPGPDGACIFLRSPTPLKNRRTPTACNKCRQRKAKCSGTRPTCSRCLARGYICQYVSEEKRTSGPTLGRQRRRDKESPSECSSHSGDASSPSSGLSSPVFAGSFESLSPKHEDIDFAFASELSYPDGEYDLWDSPTEYHQQWDDTALPMQQSYGYDEPMDVYDETYVANYPCVPEVAPQYANYALSDYHLSPELSLSQSVPSVFAPQPVRCTSSPTFLSVPRQEHPHAHANVPVEGHLQHNMLIDLSVVPDPPPMIAIPQLPPMHPFEVPDIHAQSVSPQALYPLCYDADYMQQVGAPQYFGTSVYHQQDIIAVNDPTMMYTTYSHPTQMA</sequence>
<evidence type="ECO:0000313" key="7">
    <source>
        <dbReference type="EMBL" id="OBZ77379.1"/>
    </source>
</evidence>
<feature type="region of interest" description="Disordered" evidence="5">
    <location>
        <begin position="146"/>
        <end position="180"/>
    </location>
</feature>
<dbReference type="Gene3D" id="4.10.240.10">
    <property type="entry name" value="Zn(2)-C6 fungal-type DNA-binding domain"/>
    <property type="match status" value="1"/>
</dbReference>
<dbReference type="PANTHER" id="PTHR31069:SF32">
    <property type="entry name" value="ARGININE METABOLISM REGULATION PROTEIN II"/>
    <property type="match status" value="1"/>
</dbReference>
<comment type="caution">
    <text evidence="7">The sequence shown here is derived from an EMBL/GenBank/DDBJ whole genome shotgun (WGS) entry which is preliminary data.</text>
</comment>
<dbReference type="STRING" id="5627.A0A1C7MLP7"/>
<keyword evidence="1" id="KW-0805">Transcription regulation</keyword>
<dbReference type="PROSITE" id="PS00463">
    <property type="entry name" value="ZN2_CY6_FUNGAL_1"/>
    <property type="match status" value="1"/>
</dbReference>
<dbReference type="InterPro" id="IPR036864">
    <property type="entry name" value="Zn2-C6_fun-type_DNA-bd_sf"/>
</dbReference>
<evidence type="ECO:0000256" key="5">
    <source>
        <dbReference type="SAM" id="MobiDB-lite"/>
    </source>
</evidence>
<dbReference type="CDD" id="cd00067">
    <property type="entry name" value="GAL4"/>
    <property type="match status" value="1"/>
</dbReference>
<dbReference type="OrthoDB" id="2441642at2759"/>
<keyword evidence="2" id="KW-0238">DNA-binding</keyword>
<dbReference type="PRINTS" id="PR00755">
    <property type="entry name" value="AFLATOXINBRP"/>
</dbReference>
<dbReference type="AlphaFoldDB" id="A0A1C7MLP7"/>
<dbReference type="InterPro" id="IPR001138">
    <property type="entry name" value="Zn2Cys6_DnaBD"/>
</dbReference>
<evidence type="ECO:0000256" key="4">
    <source>
        <dbReference type="ARBA" id="ARBA00023242"/>
    </source>
</evidence>
<gene>
    <name evidence="7" type="ORF">A0H81_02749</name>
</gene>
<dbReference type="OMA" id="WNLIPYD"/>
<feature type="compositionally biased region" description="Low complexity" evidence="5">
    <location>
        <begin position="165"/>
        <end position="180"/>
    </location>
</feature>
<dbReference type="EMBL" id="LUGG01000002">
    <property type="protein sequence ID" value="OBZ77379.1"/>
    <property type="molecule type" value="Genomic_DNA"/>
</dbReference>
<keyword evidence="8" id="KW-1185">Reference proteome</keyword>
<dbReference type="PROSITE" id="PS50048">
    <property type="entry name" value="ZN2_CY6_FUNGAL_2"/>
    <property type="match status" value="1"/>
</dbReference>
<evidence type="ECO:0000256" key="2">
    <source>
        <dbReference type="ARBA" id="ARBA00023125"/>
    </source>
</evidence>